<name>A0A411PMR8_9GAMM</name>
<feature type="signal peptide" evidence="2">
    <location>
        <begin position="1"/>
        <end position="20"/>
    </location>
</feature>
<evidence type="ECO:0000256" key="1">
    <source>
        <dbReference type="SAM" id="MobiDB-lite"/>
    </source>
</evidence>
<sequence length="187" mass="19839">MNILPSLLAISVISLLSACGGGGGGGESPAPVANTPTSTGGTDTGGTGDTDTGGTDEGDDQTPPEEPTPPEEEEPTPDPTSLDDLVVDADFEMQAVFELEVQVALTNGKRGYFSLCDDFTQGANITVNYESCLLRGPLDNGQLNDTLKVANHQASLMAVVWFYDGSEPQYQSWQYDNQVEQQQLTFN</sequence>
<evidence type="ECO:0000256" key="2">
    <source>
        <dbReference type="SAM" id="SignalP"/>
    </source>
</evidence>
<feature type="region of interest" description="Disordered" evidence="1">
    <location>
        <begin position="20"/>
        <end position="83"/>
    </location>
</feature>
<evidence type="ECO:0000313" key="3">
    <source>
        <dbReference type="EMBL" id="QBF84824.1"/>
    </source>
</evidence>
<dbReference type="OrthoDB" id="6269071at2"/>
<organism evidence="3 4">
    <name type="scientific">Shewanella maritima</name>
    <dbReference type="NCBI Taxonomy" id="2520507"/>
    <lineage>
        <taxon>Bacteria</taxon>
        <taxon>Pseudomonadati</taxon>
        <taxon>Pseudomonadota</taxon>
        <taxon>Gammaproteobacteria</taxon>
        <taxon>Alteromonadales</taxon>
        <taxon>Shewanellaceae</taxon>
        <taxon>Shewanella</taxon>
    </lineage>
</organism>
<feature type="compositionally biased region" description="Acidic residues" evidence="1">
    <location>
        <begin position="54"/>
        <end position="76"/>
    </location>
</feature>
<feature type="chain" id="PRO_5019479246" description="Lipoprotein" evidence="2">
    <location>
        <begin position="21"/>
        <end position="187"/>
    </location>
</feature>
<evidence type="ECO:0000313" key="4">
    <source>
        <dbReference type="Proteomes" id="UP000291106"/>
    </source>
</evidence>
<dbReference type="KEGG" id="smai:EXU30_07220"/>
<dbReference type="Proteomes" id="UP000291106">
    <property type="component" value="Chromosome"/>
</dbReference>
<reference evidence="3 4" key="1">
    <citation type="submission" date="2019-02" db="EMBL/GenBank/DDBJ databases">
        <title>Shewanella sp. D4-2 isolated from Dokdo Island.</title>
        <authorList>
            <person name="Baek K."/>
        </authorList>
    </citation>
    <scope>NUCLEOTIDE SEQUENCE [LARGE SCALE GENOMIC DNA]</scope>
    <source>
        <strain evidence="3 4">D4-2</strain>
    </source>
</reference>
<accession>A0A411PMR8</accession>
<protein>
    <recommendedName>
        <fullName evidence="5">Lipoprotein</fullName>
    </recommendedName>
</protein>
<dbReference type="EMBL" id="CP036200">
    <property type="protein sequence ID" value="QBF84824.1"/>
    <property type="molecule type" value="Genomic_DNA"/>
</dbReference>
<keyword evidence="2" id="KW-0732">Signal</keyword>
<gene>
    <name evidence="3" type="ORF">EXU30_07220</name>
</gene>
<proteinExistence type="predicted"/>
<dbReference type="AlphaFoldDB" id="A0A411PMR8"/>
<evidence type="ECO:0008006" key="5">
    <source>
        <dbReference type="Google" id="ProtNLM"/>
    </source>
</evidence>
<keyword evidence="4" id="KW-1185">Reference proteome</keyword>